<dbReference type="AlphaFoldDB" id="A0A4R4ZP44"/>
<name>A0A4R4ZP44_9ACTN</name>
<dbReference type="RefSeq" id="WP_132167003.1">
    <property type="nucleotide sequence ID" value="NZ_SMKX01000022.1"/>
</dbReference>
<gene>
    <name evidence="2" type="ORF">E1263_10405</name>
</gene>
<dbReference type="OrthoDB" id="3723950at2"/>
<evidence type="ECO:0000313" key="2">
    <source>
        <dbReference type="EMBL" id="TDD60678.1"/>
    </source>
</evidence>
<reference evidence="2 3" key="1">
    <citation type="submission" date="2019-03" db="EMBL/GenBank/DDBJ databases">
        <title>Draft genome sequences of novel Actinobacteria.</title>
        <authorList>
            <person name="Sahin N."/>
            <person name="Ay H."/>
            <person name="Saygin H."/>
        </authorList>
    </citation>
    <scope>NUCLEOTIDE SEQUENCE [LARGE SCALE GENOMIC DNA]</scope>
    <source>
        <strain evidence="2 3">JCM 13523</strain>
    </source>
</reference>
<evidence type="ECO:0000259" key="1">
    <source>
        <dbReference type="Pfam" id="PF12770"/>
    </source>
</evidence>
<feature type="domain" description="CHAT" evidence="1">
    <location>
        <begin position="68"/>
        <end position="354"/>
    </location>
</feature>
<accession>A0A4R4ZP44</accession>
<dbReference type="Proteomes" id="UP000295124">
    <property type="component" value="Unassembled WGS sequence"/>
</dbReference>
<evidence type="ECO:0000313" key="3">
    <source>
        <dbReference type="Proteomes" id="UP000295124"/>
    </source>
</evidence>
<comment type="caution">
    <text evidence="2">The sequence shown here is derived from an EMBL/GenBank/DDBJ whole genome shotgun (WGS) entry which is preliminary data.</text>
</comment>
<organism evidence="2 3">
    <name type="scientific">Kribbella antibiotica</name>
    <dbReference type="NCBI Taxonomy" id="190195"/>
    <lineage>
        <taxon>Bacteria</taxon>
        <taxon>Bacillati</taxon>
        <taxon>Actinomycetota</taxon>
        <taxon>Actinomycetes</taxon>
        <taxon>Propionibacteriales</taxon>
        <taxon>Kribbellaceae</taxon>
        <taxon>Kribbella</taxon>
    </lineage>
</organism>
<sequence length="363" mass="38478">MTIHVWRLTLEPVGNDVAWSLLLNNGTGTSAVDAGIIRDTRNEEHAAMDIPPLAGKSALLDPDHERGLATLLGRRLLPPMLREALEAGTHTLYVATRGWLANLPWEALVIDSDNRRLIEAAVLVGAMSPGIIATRVRTAAPFTPTGAGLAIVDAGPPRNTARQDYSIYPGGLPVGLVTDLAADAVAPGDYSMSAEMAGEALTGTPWSRLLYLGHIAAGHQDEPAATALVFQRRGEADKLTAAKWLAEPQTWPAPARVALIGCGSDDARFMEASGLPVAAVNAGAHLVTCTRWALPADAPADASGPTTGLARAVLHAHRSAKPVHALRAWQVQQLCTWKKRPTPEVSPFFWASLATYLAPETNP</sequence>
<keyword evidence="3" id="KW-1185">Reference proteome</keyword>
<proteinExistence type="predicted"/>
<dbReference type="Pfam" id="PF12770">
    <property type="entry name" value="CHAT"/>
    <property type="match status" value="1"/>
</dbReference>
<protein>
    <submittedName>
        <fullName evidence="2">CHAT domain-containing protein</fullName>
    </submittedName>
</protein>
<dbReference type="EMBL" id="SMKX01000022">
    <property type="protein sequence ID" value="TDD60678.1"/>
    <property type="molecule type" value="Genomic_DNA"/>
</dbReference>
<dbReference type="InterPro" id="IPR024983">
    <property type="entry name" value="CHAT_dom"/>
</dbReference>